<feature type="transmembrane region" description="Helical" evidence="10">
    <location>
        <begin position="12"/>
        <end position="32"/>
    </location>
</feature>
<keyword evidence="4 10" id="KW-1003">Cell membrane</keyword>
<dbReference type="PRINTS" id="PR00953">
    <property type="entry name" value="TYPE3IMRPROT"/>
</dbReference>
<organism evidence="11 12">
    <name type="scientific">Thermatribacter velox</name>
    <dbReference type="NCBI Taxonomy" id="3039681"/>
    <lineage>
        <taxon>Bacteria</taxon>
        <taxon>Pseudomonadati</taxon>
        <taxon>Atribacterota</taxon>
        <taxon>Atribacteria</taxon>
        <taxon>Atribacterales</taxon>
        <taxon>Thermatribacteraceae</taxon>
        <taxon>Thermatribacter</taxon>
    </lineage>
</organism>
<evidence type="ECO:0000256" key="7">
    <source>
        <dbReference type="ARBA" id="ARBA00023136"/>
    </source>
</evidence>
<evidence type="ECO:0000256" key="9">
    <source>
        <dbReference type="NCBIfam" id="TIGR01400"/>
    </source>
</evidence>
<feature type="transmembrane region" description="Helical" evidence="10">
    <location>
        <begin position="39"/>
        <end position="59"/>
    </location>
</feature>
<keyword evidence="11" id="KW-0282">Flagellum</keyword>
<comment type="function">
    <text evidence="1 10">Role in flagellar biosynthesis.</text>
</comment>
<comment type="subcellular location">
    <subcellularLocation>
        <location evidence="10">Cell membrane</location>
        <topology evidence="10">Multi-pass membrane protein</topology>
    </subcellularLocation>
    <subcellularLocation>
        <location evidence="10">Bacterial flagellum basal body</location>
    </subcellularLocation>
</comment>
<dbReference type="RefSeq" id="WP_369018076.1">
    <property type="nucleotide sequence ID" value="NZ_CP121689.1"/>
</dbReference>
<dbReference type="Proteomes" id="UP001461341">
    <property type="component" value="Chromosome"/>
</dbReference>
<reference evidence="11 12" key="1">
    <citation type="submission" date="2023-03" db="EMBL/GenBank/DDBJ databases">
        <title>Novel Species.</title>
        <authorList>
            <person name="Ma S."/>
        </authorList>
    </citation>
    <scope>NUCLEOTIDE SEQUENCE [LARGE SCALE GENOMIC DNA]</scope>
    <source>
        <strain evidence="11 12">B11</strain>
    </source>
</reference>
<evidence type="ECO:0000256" key="8">
    <source>
        <dbReference type="ARBA" id="ARBA00023143"/>
    </source>
</evidence>
<evidence type="ECO:0000313" key="12">
    <source>
        <dbReference type="Proteomes" id="UP001461341"/>
    </source>
</evidence>
<name>A0ABZ2YAA6_9BACT</name>
<sequence>MSYILEVLANNILPFILVWVRFLGLFLMAPVLNSRFIPPLAKIGLAFLVAVMVFPLVDFPQSWTALDARYLTAVLSESLTGFVLGLIVSFVFACIQIAGEIIDFEMGFSYVNVVDPLSNLGASVVGQFYLMLATLYYLGIDGHHLALRALVHSFRFLPPGSFLLGEHLLAPFLNLVQEVMVVALQIAAPVMAALFLTNLTLAIISRAIPQMNVFVVGLPLNLGIGIWVILSALPYFLPVLGRVTELFVGALLRFLSPAG</sequence>
<keyword evidence="7 10" id="KW-0472">Membrane</keyword>
<feature type="transmembrane region" description="Helical" evidence="10">
    <location>
        <begin position="79"/>
        <end position="99"/>
    </location>
</feature>
<evidence type="ECO:0000256" key="10">
    <source>
        <dbReference type="RuleBase" id="RU362071"/>
    </source>
</evidence>
<comment type="similarity">
    <text evidence="2 10">Belongs to the FliR/MopE/SpaR family.</text>
</comment>
<evidence type="ECO:0000256" key="3">
    <source>
        <dbReference type="ARBA" id="ARBA00021717"/>
    </source>
</evidence>
<dbReference type="PANTHER" id="PTHR30065">
    <property type="entry name" value="FLAGELLAR BIOSYNTHETIC PROTEIN FLIR"/>
    <property type="match status" value="1"/>
</dbReference>
<feature type="transmembrane region" description="Helical" evidence="10">
    <location>
        <begin position="120"/>
        <end position="140"/>
    </location>
</feature>
<keyword evidence="6 10" id="KW-1133">Transmembrane helix</keyword>
<evidence type="ECO:0000256" key="4">
    <source>
        <dbReference type="ARBA" id="ARBA00022475"/>
    </source>
</evidence>
<feature type="transmembrane region" description="Helical" evidence="10">
    <location>
        <begin position="179"/>
        <end position="204"/>
    </location>
</feature>
<accession>A0ABZ2YAA6</accession>
<evidence type="ECO:0000256" key="1">
    <source>
        <dbReference type="ARBA" id="ARBA00002578"/>
    </source>
</evidence>
<evidence type="ECO:0000256" key="6">
    <source>
        <dbReference type="ARBA" id="ARBA00022989"/>
    </source>
</evidence>
<dbReference type="InterPro" id="IPR006303">
    <property type="entry name" value="FliR"/>
</dbReference>
<keyword evidence="11" id="KW-0966">Cell projection</keyword>
<feature type="transmembrane region" description="Helical" evidence="10">
    <location>
        <begin position="211"/>
        <end position="229"/>
    </location>
</feature>
<dbReference type="NCBIfam" id="TIGR01400">
    <property type="entry name" value="fliR"/>
    <property type="match status" value="1"/>
</dbReference>
<dbReference type="Pfam" id="PF01311">
    <property type="entry name" value="Bac_export_1"/>
    <property type="match status" value="1"/>
</dbReference>
<evidence type="ECO:0000256" key="2">
    <source>
        <dbReference type="ARBA" id="ARBA00009772"/>
    </source>
</evidence>
<dbReference type="InterPro" id="IPR002010">
    <property type="entry name" value="T3SS_IM_R"/>
</dbReference>
<gene>
    <name evidence="11" type="primary">fliR</name>
    <name evidence="11" type="ORF">QBE54_10120</name>
</gene>
<proteinExistence type="inferred from homology"/>
<protein>
    <recommendedName>
        <fullName evidence="3 9">Flagellar biosynthetic protein FliR</fullName>
    </recommendedName>
</protein>
<keyword evidence="12" id="KW-1185">Reference proteome</keyword>
<keyword evidence="8 10" id="KW-0975">Bacterial flagellum</keyword>
<evidence type="ECO:0000313" key="11">
    <source>
        <dbReference type="EMBL" id="WZL75923.1"/>
    </source>
</evidence>
<evidence type="ECO:0000256" key="5">
    <source>
        <dbReference type="ARBA" id="ARBA00022692"/>
    </source>
</evidence>
<dbReference type="EMBL" id="CP121689">
    <property type="protein sequence ID" value="WZL75923.1"/>
    <property type="molecule type" value="Genomic_DNA"/>
</dbReference>
<dbReference type="PANTHER" id="PTHR30065:SF1">
    <property type="entry name" value="SURFACE PRESENTATION OF ANTIGENS PROTEIN SPAR"/>
    <property type="match status" value="1"/>
</dbReference>
<keyword evidence="11" id="KW-0969">Cilium</keyword>
<keyword evidence="5 10" id="KW-0812">Transmembrane</keyword>